<sequence>MAVPYPEGEVFFDRKVLAQRSKDGYRADNQKDFYSHFMIEYVWNVEAYHGSKNANSVAIGYQSVLGIQIPVLKPGVGHKHRRSGYKISKGDKWETHYGNWTQLPISYGPEQGDIKRRVEHNLCTSGNRFRNYEWGDSAEFFFMVLPMPTRAERWVWIDLLANIRAIYIPIAYSASEDYPDLSTWVQINFATDRTVPVWRAGGVTEEYKTDKLLGFGVKKDRTLGLDFTGLVELLTIPRQFRKVNPYSGKLVRIVPDNWVKTVPVNKSYRDADDISWLAIQKAHNGIDLMWKSVEKSFWIENFTKNAMVFAIGFIPGPGPFMAIAFSLTWTAIKDEEAFWDELSLWCPAVKLTDSFKEDMKKGFAEMREAFIDPRWLAPGTDVIVGKLNAMPKPVVEMTLDEAKKVQKETEVGKPPEGQKADDPDGGNVLGVAEAEE</sequence>
<dbReference type="AlphaFoldDB" id="A0A4Z1KCJ0"/>
<reference evidence="2 3" key="1">
    <citation type="submission" date="2017-12" db="EMBL/GenBank/DDBJ databases">
        <title>Comparative genomics of Botrytis spp.</title>
        <authorList>
            <person name="Valero-Jimenez C.A."/>
            <person name="Tapia P."/>
            <person name="Veloso J."/>
            <person name="Silva-Moreno E."/>
            <person name="Staats M."/>
            <person name="Valdes J.H."/>
            <person name="Van Kan J.A.L."/>
        </authorList>
    </citation>
    <scope>NUCLEOTIDE SEQUENCE [LARGE SCALE GENOMIC DNA]</scope>
    <source>
        <strain evidence="2 3">MUCL3349</strain>
    </source>
</reference>
<keyword evidence="3" id="KW-1185">Reference proteome</keyword>
<dbReference type="Proteomes" id="UP000297280">
    <property type="component" value="Unassembled WGS sequence"/>
</dbReference>
<accession>A0A4Z1KCJ0</accession>
<evidence type="ECO:0000256" key="1">
    <source>
        <dbReference type="SAM" id="MobiDB-lite"/>
    </source>
</evidence>
<protein>
    <submittedName>
        <fullName evidence="2">Uncharacterized protein</fullName>
    </submittedName>
</protein>
<dbReference type="EMBL" id="PQXO01001246">
    <property type="protein sequence ID" value="TGO81242.1"/>
    <property type="molecule type" value="Genomic_DNA"/>
</dbReference>
<organism evidence="2 3">
    <name type="scientific">Botrytis porri</name>
    <dbReference type="NCBI Taxonomy" id="87229"/>
    <lineage>
        <taxon>Eukaryota</taxon>
        <taxon>Fungi</taxon>
        <taxon>Dikarya</taxon>
        <taxon>Ascomycota</taxon>
        <taxon>Pezizomycotina</taxon>
        <taxon>Leotiomycetes</taxon>
        <taxon>Helotiales</taxon>
        <taxon>Sclerotiniaceae</taxon>
        <taxon>Botrytis</taxon>
    </lineage>
</organism>
<gene>
    <name evidence="2" type="ORF">BPOR_1253g00020</name>
</gene>
<comment type="caution">
    <text evidence="2">The sequence shown here is derived from an EMBL/GenBank/DDBJ whole genome shotgun (WGS) entry which is preliminary data.</text>
</comment>
<name>A0A4Z1KCJ0_9HELO</name>
<feature type="region of interest" description="Disordered" evidence="1">
    <location>
        <begin position="405"/>
        <end position="436"/>
    </location>
</feature>
<dbReference type="STRING" id="87229.A0A4Z1KCJ0"/>
<evidence type="ECO:0000313" key="2">
    <source>
        <dbReference type="EMBL" id="TGO81242.1"/>
    </source>
</evidence>
<evidence type="ECO:0000313" key="3">
    <source>
        <dbReference type="Proteomes" id="UP000297280"/>
    </source>
</evidence>
<proteinExistence type="predicted"/>
<feature type="compositionally biased region" description="Basic and acidic residues" evidence="1">
    <location>
        <begin position="405"/>
        <end position="422"/>
    </location>
</feature>